<feature type="transmembrane region" description="Helical" evidence="6">
    <location>
        <begin position="26"/>
        <end position="49"/>
    </location>
</feature>
<reference evidence="8" key="1">
    <citation type="submission" date="2021-02" db="EMBL/GenBank/DDBJ databases">
        <title>Natronoglycomyces albus gen. nov., sp. nov, a haloalkaliphilic actinobacterium from a soda solonchak soil.</title>
        <authorList>
            <person name="Sorokin D.Y."/>
            <person name="Khijniak T.V."/>
            <person name="Zakharycheva A.P."/>
            <person name="Boueva O.V."/>
            <person name="Ariskina E.V."/>
            <person name="Hahnke R.L."/>
            <person name="Bunk B."/>
            <person name="Sproer C."/>
            <person name="Schumann P."/>
            <person name="Evtushenko L.I."/>
            <person name="Kublanov I.V."/>
        </authorList>
    </citation>
    <scope>NUCLEOTIDE SEQUENCE</scope>
    <source>
        <strain evidence="8">DSM 106290</strain>
    </source>
</reference>
<feature type="transmembrane region" description="Helical" evidence="6">
    <location>
        <begin position="61"/>
        <end position="80"/>
    </location>
</feature>
<dbReference type="InterPro" id="IPR051791">
    <property type="entry name" value="Pra-immunoreactive"/>
</dbReference>
<evidence type="ECO:0000313" key="9">
    <source>
        <dbReference type="Proteomes" id="UP000662939"/>
    </source>
</evidence>
<dbReference type="AlphaFoldDB" id="A0A895XLS4"/>
<dbReference type="PANTHER" id="PTHR36115">
    <property type="entry name" value="PROLINE-RICH ANTIGEN HOMOLOG-RELATED"/>
    <property type="match status" value="1"/>
</dbReference>
<dbReference type="EMBL" id="CP070496">
    <property type="protein sequence ID" value="QSB06294.1"/>
    <property type="molecule type" value="Genomic_DNA"/>
</dbReference>
<proteinExistence type="predicted"/>
<evidence type="ECO:0000256" key="2">
    <source>
        <dbReference type="ARBA" id="ARBA00022475"/>
    </source>
</evidence>
<keyword evidence="5 6" id="KW-0472">Membrane</keyword>
<evidence type="ECO:0000313" key="8">
    <source>
        <dbReference type="EMBL" id="QSB06294.1"/>
    </source>
</evidence>
<sequence length="141" mass="15030">MSAQSKSSSSSYTPASPDLASLGERFAALLIDWVACLVIVRAAGVAGWLPEEWAYLYTPGLLVVVYTAALGFSTQSLGMFFLRIHCVNADHLGSIGVPRALVRVLLMLLVFPLVTAFIDPHGRGLHDRAANSVMVKGASRG</sequence>
<dbReference type="InterPro" id="IPR010432">
    <property type="entry name" value="RDD"/>
</dbReference>
<dbReference type="RefSeq" id="WP_213172303.1">
    <property type="nucleotide sequence ID" value="NZ_CP070496.1"/>
</dbReference>
<keyword evidence="2" id="KW-1003">Cell membrane</keyword>
<evidence type="ECO:0000256" key="1">
    <source>
        <dbReference type="ARBA" id="ARBA00004651"/>
    </source>
</evidence>
<name>A0A895XLS4_9ACTN</name>
<evidence type="ECO:0000256" key="5">
    <source>
        <dbReference type="ARBA" id="ARBA00023136"/>
    </source>
</evidence>
<keyword evidence="4 6" id="KW-1133">Transmembrane helix</keyword>
<gene>
    <name evidence="8" type="ORF">JQS30_05135</name>
</gene>
<evidence type="ECO:0000256" key="3">
    <source>
        <dbReference type="ARBA" id="ARBA00022692"/>
    </source>
</evidence>
<protein>
    <submittedName>
        <fullName evidence="8">RDD family protein</fullName>
    </submittedName>
</protein>
<accession>A0A895XLS4</accession>
<feature type="transmembrane region" description="Helical" evidence="6">
    <location>
        <begin position="100"/>
        <end position="118"/>
    </location>
</feature>
<dbReference type="PANTHER" id="PTHR36115:SF6">
    <property type="entry name" value="PROLINE-RICH ANTIGEN HOMOLOG"/>
    <property type="match status" value="1"/>
</dbReference>
<dbReference type="Proteomes" id="UP000662939">
    <property type="component" value="Chromosome"/>
</dbReference>
<dbReference type="Pfam" id="PF06271">
    <property type="entry name" value="RDD"/>
    <property type="match status" value="1"/>
</dbReference>
<evidence type="ECO:0000256" key="4">
    <source>
        <dbReference type="ARBA" id="ARBA00022989"/>
    </source>
</evidence>
<evidence type="ECO:0000259" key="7">
    <source>
        <dbReference type="Pfam" id="PF06271"/>
    </source>
</evidence>
<organism evidence="8 9">
    <name type="scientific">Natronoglycomyces albus</name>
    <dbReference type="NCBI Taxonomy" id="2811108"/>
    <lineage>
        <taxon>Bacteria</taxon>
        <taxon>Bacillati</taxon>
        <taxon>Actinomycetota</taxon>
        <taxon>Actinomycetes</taxon>
        <taxon>Glycomycetales</taxon>
        <taxon>Glycomycetaceae</taxon>
        <taxon>Natronoglycomyces</taxon>
    </lineage>
</organism>
<keyword evidence="3 6" id="KW-0812">Transmembrane</keyword>
<dbReference type="GO" id="GO:0005886">
    <property type="term" value="C:plasma membrane"/>
    <property type="evidence" value="ECO:0007669"/>
    <property type="project" value="UniProtKB-SubCell"/>
</dbReference>
<feature type="domain" description="RDD" evidence="7">
    <location>
        <begin position="19"/>
        <end position="131"/>
    </location>
</feature>
<comment type="subcellular location">
    <subcellularLocation>
        <location evidence="1">Cell membrane</location>
        <topology evidence="1">Multi-pass membrane protein</topology>
    </subcellularLocation>
</comment>
<dbReference type="KEGG" id="nav:JQS30_05135"/>
<keyword evidence="9" id="KW-1185">Reference proteome</keyword>
<evidence type="ECO:0000256" key="6">
    <source>
        <dbReference type="SAM" id="Phobius"/>
    </source>
</evidence>